<evidence type="ECO:0000313" key="4">
    <source>
        <dbReference type="Proteomes" id="UP000010478"/>
    </source>
</evidence>
<feature type="compositionally biased region" description="Basic and acidic residues" evidence="1">
    <location>
        <begin position="17"/>
        <end position="28"/>
    </location>
</feature>
<dbReference type="Pfam" id="PF13699">
    <property type="entry name" value="eCIS_core"/>
    <property type="match status" value="1"/>
</dbReference>
<dbReference type="AlphaFoldDB" id="K9VTU5"/>
<feature type="region of interest" description="Disordered" evidence="1">
    <location>
        <begin position="82"/>
        <end position="119"/>
    </location>
</feature>
<feature type="compositionally biased region" description="Polar residues" evidence="1">
    <location>
        <begin position="37"/>
        <end position="46"/>
    </location>
</feature>
<dbReference type="RefSeq" id="WP_015211857.1">
    <property type="nucleotide sequence ID" value="NC_019764.1"/>
</dbReference>
<dbReference type="Proteomes" id="UP000010478">
    <property type="component" value="Plasmid pOSC7112.04"/>
</dbReference>
<organism evidence="3 4">
    <name type="scientific">Phormidium nigroviride PCC 7112</name>
    <dbReference type="NCBI Taxonomy" id="179408"/>
    <lineage>
        <taxon>Bacteria</taxon>
        <taxon>Bacillati</taxon>
        <taxon>Cyanobacteriota</taxon>
        <taxon>Cyanophyceae</taxon>
        <taxon>Oscillatoriophycideae</taxon>
        <taxon>Oscillatoriales</taxon>
        <taxon>Oscillatoriaceae</taxon>
        <taxon>Phormidium</taxon>
    </lineage>
</organism>
<evidence type="ECO:0000256" key="1">
    <source>
        <dbReference type="SAM" id="MobiDB-lite"/>
    </source>
</evidence>
<keyword evidence="4" id="KW-1185">Reference proteome</keyword>
<geneLocation type="plasmid" evidence="3 4">
    <name>pOSC7112.04</name>
</geneLocation>
<protein>
    <submittedName>
        <fullName evidence="3">Heat shock chaperonin-binding protein</fullName>
    </submittedName>
</protein>
<feature type="domain" description="STI1" evidence="2">
    <location>
        <begin position="59"/>
        <end position="140"/>
    </location>
</feature>
<dbReference type="EMBL" id="CP003618">
    <property type="protein sequence ID" value="AFZ10984.1"/>
    <property type="molecule type" value="Genomic_DNA"/>
</dbReference>
<dbReference type="InterPro" id="IPR006636">
    <property type="entry name" value="STI1_HS-bd"/>
</dbReference>
<sequence length="277" mass="29773">MEHQRIQRTSSWSPTFTKRDTPSNDEPPKTVQKKTAPASQPQQSLVDRSPEPSYAMQQDPVMMRILANNPVVRQIFQQYSQPGVATQDKDSNDAVQKQTAPAAPAEQSLVDRSPEPSDAMQQDPVMMRILANNPTVRQIFQQQKQPGEKSSESKIQQVAAKGFSGSSTSLPHQNQLQQSFGVDLSDVQAYIGGEAATACQQIGAQAYASGNQIAFKEQPSLELAAHEAAHVVQQASGKVQLAGGVGKVGDKYENHADAVAAKVVAGESAAPLENATE</sequence>
<evidence type="ECO:0000259" key="2">
    <source>
        <dbReference type="SMART" id="SM00727"/>
    </source>
</evidence>
<feature type="compositionally biased region" description="Polar residues" evidence="1">
    <location>
        <begin position="7"/>
        <end position="16"/>
    </location>
</feature>
<dbReference type="OrthoDB" id="292792at2"/>
<feature type="region of interest" description="Disordered" evidence="1">
    <location>
        <begin position="1"/>
        <end position="57"/>
    </location>
</feature>
<name>K9VTU5_9CYAN</name>
<keyword evidence="3" id="KW-0614">Plasmid</keyword>
<dbReference type="KEGG" id="oni:Osc7112_6905"/>
<gene>
    <name evidence="3" type="ORF">Osc7112_6905</name>
</gene>
<reference evidence="3 4" key="1">
    <citation type="submission" date="2012-05" db="EMBL/GenBank/DDBJ databases">
        <title>Finished plasmid 4 of genome of Oscillatoria sp. PCC 7112.</title>
        <authorList>
            <consortium name="US DOE Joint Genome Institute"/>
            <person name="Gugger M."/>
            <person name="Coursin T."/>
            <person name="Rippka R."/>
            <person name="Tandeau De Marsac N."/>
            <person name="Huntemann M."/>
            <person name="Wei C.-L."/>
            <person name="Han J."/>
            <person name="Detter J.C."/>
            <person name="Han C."/>
            <person name="Tapia R."/>
            <person name="Davenport K."/>
            <person name="Daligault H."/>
            <person name="Erkkila T."/>
            <person name="Gu W."/>
            <person name="Munk A.C.C."/>
            <person name="Teshima H."/>
            <person name="Xu Y."/>
            <person name="Chain P."/>
            <person name="Chen A."/>
            <person name="Krypides N."/>
            <person name="Mavromatis K."/>
            <person name="Markowitz V."/>
            <person name="Szeto E."/>
            <person name="Ivanova N."/>
            <person name="Mikhailova N."/>
            <person name="Ovchinnikova G."/>
            <person name="Pagani I."/>
            <person name="Pati A."/>
            <person name="Goodwin L."/>
            <person name="Peters L."/>
            <person name="Pitluck S."/>
            <person name="Woyke T."/>
            <person name="Kerfeld C."/>
        </authorList>
    </citation>
    <scope>NUCLEOTIDE SEQUENCE [LARGE SCALE GENOMIC DNA]</scope>
    <source>
        <strain evidence="3 4">PCC 7112</strain>
        <plasmid evidence="3 4">pOSC7112.04</plasmid>
    </source>
</reference>
<evidence type="ECO:0000313" key="3">
    <source>
        <dbReference type="EMBL" id="AFZ10984.1"/>
    </source>
</evidence>
<keyword evidence="3" id="KW-0346">Stress response</keyword>
<proteinExistence type="predicted"/>
<accession>K9VTU5</accession>
<dbReference type="eggNOG" id="COG1652">
    <property type="taxonomic scope" value="Bacteria"/>
</dbReference>
<dbReference type="HOGENOM" id="CLU_1004143_0_0_3"/>
<feature type="region of interest" description="Disordered" evidence="1">
    <location>
        <begin position="139"/>
        <end position="170"/>
    </location>
</feature>
<dbReference type="InterPro" id="IPR025295">
    <property type="entry name" value="eCIS_core_dom"/>
</dbReference>
<dbReference type="SMART" id="SM00727">
    <property type="entry name" value="STI1"/>
    <property type="match status" value="1"/>
</dbReference>